<name>A0A1H8I672_9RHOB</name>
<dbReference type="Proteomes" id="UP000198761">
    <property type="component" value="Unassembled WGS sequence"/>
</dbReference>
<evidence type="ECO:0000256" key="1">
    <source>
        <dbReference type="SAM" id="MobiDB-lite"/>
    </source>
</evidence>
<sequence length="49" mass="5829">MLGIIAQSLLVAARLHPQQERERIVEQRRQEEENLWRERHGAQADPRGR</sequence>
<feature type="region of interest" description="Disordered" evidence="1">
    <location>
        <begin position="17"/>
        <end position="49"/>
    </location>
</feature>
<dbReference type="RefSeq" id="WP_175482104.1">
    <property type="nucleotide sequence ID" value="NZ_FOCE01000006.1"/>
</dbReference>
<keyword evidence="3" id="KW-1185">Reference proteome</keyword>
<reference evidence="2 3" key="1">
    <citation type="submission" date="2016-10" db="EMBL/GenBank/DDBJ databases">
        <authorList>
            <person name="de Groot N.N."/>
        </authorList>
    </citation>
    <scope>NUCLEOTIDE SEQUENCE [LARGE SCALE GENOMIC DNA]</scope>
    <source>
        <strain evidence="2 3">DSM 3857</strain>
    </source>
</reference>
<evidence type="ECO:0000313" key="2">
    <source>
        <dbReference type="EMBL" id="SEN64300.1"/>
    </source>
</evidence>
<proteinExistence type="predicted"/>
<dbReference type="EMBL" id="FOCE01000006">
    <property type="protein sequence ID" value="SEN64300.1"/>
    <property type="molecule type" value="Genomic_DNA"/>
</dbReference>
<accession>A0A1H8I672</accession>
<organism evidence="2 3">
    <name type="scientific">Gemmobacter aquatilis</name>
    <dbReference type="NCBI Taxonomy" id="933059"/>
    <lineage>
        <taxon>Bacteria</taxon>
        <taxon>Pseudomonadati</taxon>
        <taxon>Pseudomonadota</taxon>
        <taxon>Alphaproteobacteria</taxon>
        <taxon>Rhodobacterales</taxon>
        <taxon>Paracoccaceae</taxon>
        <taxon>Gemmobacter</taxon>
    </lineage>
</organism>
<dbReference type="AlphaFoldDB" id="A0A1H8I672"/>
<gene>
    <name evidence="2" type="ORF">SAMN04488103_106144</name>
</gene>
<protein>
    <submittedName>
        <fullName evidence="2">Uncharacterized protein</fullName>
    </submittedName>
</protein>
<evidence type="ECO:0000313" key="3">
    <source>
        <dbReference type="Proteomes" id="UP000198761"/>
    </source>
</evidence>